<dbReference type="AlphaFoldDB" id="A0A249MYU9"/>
<feature type="domain" description="HTH deoR-type" evidence="4">
    <location>
        <begin position="37"/>
        <end position="92"/>
    </location>
</feature>
<dbReference type="PRINTS" id="PR00037">
    <property type="entry name" value="HTHLACR"/>
</dbReference>
<dbReference type="PANTHER" id="PTHR30363">
    <property type="entry name" value="HTH-TYPE TRANSCRIPTIONAL REGULATOR SRLR-RELATED"/>
    <property type="match status" value="1"/>
</dbReference>
<dbReference type="InterPro" id="IPR037171">
    <property type="entry name" value="NagB/RpiA_transferase-like"/>
</dbReference>
<evidence type="ECO:0000313" key="5">
    <source>
        <dbReference type="EMBL" id="ASY46344.1"/>
    </source>
</evidence>
<evidence type="ECO:0000256" key="1">
    <source>
        <dbReference type="ARBA" id="ARBA00022491"/>
    </source>
</evidence>
<evidence type="ECO:0000313" key="6">
    <source>
        <dbReference type="Proteomes" id="UP000217141"/>
    </source>
</evidence>
<accession>A0A249MYU9</accession>
<evidence type="ECO:0000256" key="3">
    <source>
        <dbReference type="ARBA" id="ARBA00023163"/>
    </source>
</evidence>
<keyword evidence="3" id="KW-0804">Transcription</keyword>
<dbReference type="Pfam" id="PF00455">
    <property type="entry name" value="DeoRC"/>
    <property type="match status" value="1"/>
</dbReference>
<dbReference type="InterPro" id="IPR036390">
    <property type="entry name" value="WH_DNA-bd_sf"/>
</dbReference>
<dbReference type="SUPFAM" id="SSF46785">
    <property type="entry name" value="Winged helix' DNA-binding domain"/>
    <property type="match status" value="1"/>
</dbReference>
<reference evidence="5 6" key="1">
    <citation type="submission" date="2017-08" db="EMBL/GenBank/DDBJ databases">
        <title>Whole Genome Sequence of Sphingobium hydrophobicum C1: Insights into Adaption to the Electronic-waste Contaminated Sediment.</title>
        <authorList>
            <person name="Song D."/>
            <person name="Chen X."/>
            <person name="Xu M."/>
        </authorList>
    </citation>
    <scope>NUCLEOTIDE SEQUENCE [LARGE SCALE GENOMIC DNA]</scope>
    <source>
        <strain evidence="5 6">C1</strain>
    </source>
</reference>
<dbReference type="InterPro" id="IPR014036">
    <property type="entry name" value="DeoR-like_C"/>
</dbReference>
<organism evidence="5 6">
    <name type="scientific">Sphingobium xenophagum</name>
    <dbReference type="NCBI Taxonomy" id="121428"/>
    <lineage>
        <taxon>Bacteria</taxon>
        <taxon>Pseudomonadati</taxon>
        <taxon>Pseudomonadota</taxon>
        <taxon>Alphaproteobacteria</taxon>
        <taxon>Sphingomonadales</taxon>
        <taxon>Sphingomonadaceae</taxon>
        <taxon>Sphingobium</taxon>
    </lineage>
</organism>
<dbReference type="KEGG" id="shyd:CJD35_17930"/>
<dbReference type="Pfam" id="PF08220">
    <property type="entry name" value="HTH_DeoR"/>
    <property type="match status" value="1"/>
</dbReference>
<dbReference type="Gene3D" id="3.40.50.1360">
    <property type="match status" value="1"/>
</dbReference>
<keyword evidence="1" id="KW-0678">Repressor</keyword>
<dbReference type="SUPFAM" id="SSF100950">
    <property type="entry name" value="NagB/RpiA/CoA transferase-like"/>
    <property type="match status" value="1"/>
</dbReference>
<dbReference type="RefSeq" id="WP_017181243.1">
    <property type="nucleotide sequence ID" value="NZ_CP022746.1"/>
</dbReference>
<dbReference type="SMART" id="SM01134">
    <property type="entry name" value="DeoRC"/>
    <property type="match status" value="1"/>
</dbReference>
<dbReference type="Gene3D" id="1.10.10.10">
    <property type="entry name" value="Winged helix-like DNA-binding domain superfamily/Winged helix DNA-binding domain"/>
    <property type="match status" value="1"/>
</dbReference>
<evidence type="ECO:0000259" key="4">
    <source>
        <dbReference type="PROSITE" id="PS51000"/>
    </source>
</evidence>
<protein>
    <submittedName>
        <fullName evidence="5">DeoR/GlpR transcriptional regulator</fullName>
    </submittedName>
</protein>
<dbReference type="PANTHER" id="PTHR30363:SF4">
    <property type="entry name" value="GLYCEROL-3-PHOSPHATE REGULON REPRESSOR"/>
    <property type="match status" value="1"/>
</dbReference>
<dbReference type="GO" id="GO:0003700">
    <property type="term" value="F:DNA-binding transcription factor activity"/>
    <property type="evidence" value="ECO:0007669"/>
    <property type="project" value="InterPro"/>
</dbReference>
<dbReference type="InterPro" id="IPR036388">
    <property type="entry name" value="WH-like_DNA-bd_sf"/>
</dbReference>
<proteinExistence type="predicted"/>
<dbReference type="EMBL" id="CP022746">
    <property type="protein sequence ID" value="ASY46344.1"/>
    <property type="molecule type" value="Genomic_DNA"/>
</dbReference>
<dbReference type="PROSITE" id="PS51000">
    <property type="entry name" value="HTH_DEOR_2"/>
    <property type="match status" value="1"/>
</dbReference>
<dbReference type="InterPro" id="IPR050313">
    <property type="entry name" value="Carb_Metab_HTH_regulators"/>
</dbReference>
<gene>
    <name evidence="5" type="ORF">CJD35_17930</name>
</gene>
<sequence length="289" mass="30816">MTKAPHPSGLASTTIMSMRDGMVQRPKSDENASRDLAAVRQVRLVEHLGGAGHAKVEDLAQLLGVTPQTIRGDLRQLDEQGAVSRVRGGAMLRSRLDNIGYHSRQAMAADAKGRIGKAAADLVPDGVSLFINIGTTVEAVATFLAQRQRLMVVTNNLNVAEILADARGIEVIVAGGRLRAEDRAVVGPLTVDFLGAFKVDYAVIGASALDADGNLLDFDIDEIKVSQSIVAHARHVVLVADSSKLSRHAPVRFATMNDVDTFVTDRITDPRLAQICAEMGVRVIATDPA</sequence>
<keyword evidence="2" id="KW-0805">Transcription regulation</keyword>
<dbReference type="InterPro" id="IPR001034">
    <property type="entry name" value="DeoR_HTH"/>
</dbReference>
<dbReference type="Proteomes" id="UP000217141">
    <property type="component" value="Chromosome II"/>
</dbReference>
<name>A0A249MYU9_SPHXE</name>
<dbReference type="SMART" id="SM00420">
    <property type="entry name" value="HTH_DEOR"/>
    <property type="match status" value="1"/>
</dbReference>
<evidence type="ECO:0000256" key="2">
    <source>
        <dbReference type="ARBA" id="ARBA00023015"/>
    </source>
</evidence>